<evidence type="ECO:0000256" key="1">
    <source>
        <dbReference type="SAM" id="MobiDB-lite"/>
    </source>
</evidence>
<proteinExistence type="predicted"/>
<evidence type="ECO:0000313" key="3">
    <source>
        <dbReference type="Proteomes" id="UP000812287"/>
    </source>
</evidence>
<name>A0A9P7W6B4_9AGAR</name>
<dbReference type="AlphaFoldDB" id="A0A9P7W6B4"/>
<dbReference type="RefSeq" id="XP_043046780.1">
    <property type="nucleotide sequence ID" value="XM_043178706.1"/>
</dbReference>
<keyword evidence="3" id="KW-1185">Reference proteome</keyword>
<feature type="compositionally biased region" description="Basic and acidic residues" evidence="1">
    <location>
        <begin position="41"/>
        <end position="77"/>
    </location>
</feature>
<evidence type="ECO:0000313" key="2">
    <source>
        <dbReference type="EMBL" id="KAG7453280.1"/>
    </source>
</evidence>
<dbReference type="GeneID" id="66101000"/>
<protein>
    <submittedName>
        <fullName evidence="2">Uncharacterized protein</fullName>
    </submittedName>
</protein>
<accession>A0A9P7W6B4</accession>
<reference evidence="2" key="1">
    <citation type="submission" date="2020-11" db="EMBL/GenBank/DDBJ databases">
        <title>Adaptations for nitrogen fixation in a non-lichenized fungal sporocarp promotes dispersal by wood-feeding termites.</title>
        <authorList>
            <consortium name="DOE Joint Genome Institute"/>
            <person name="Koch R.A."/>
            <person name="Yoon G."/>
            <person name="Arayal U."/>
            <person name="Lail K."/>
            <person name="Amirebrahimi M."/>
            <person name="Labutti K."/>
            <person name="Lipzen A."/>
            <person name="Riley R."/>
            <person name="Barry K."/>
            <person name="Henrissat B."/>
            <person name="Grigoriev I.V."/>
            <person name="Herr J.R."/>
            <person name="Aime M.C."/>
        </authorList>
    </citation>
    <scope>NUCLEOTIDE SEQUENCE</scope>
    <source>
        <strain evidence="2">MCA 3950</strain>
    </source>
</reference>
<dbReference type="Proteomes" id="UP000812287">
    <property type="component" value="Unassembled WGS sequence"/>
</dbReference>
<dbReference type="EMBL" id="MU250523">
    <property type="protein sequence ID" value="KAG7453280.1"/>
    <property type="molecule type" value="Genomic_DNA"/>
</dbReference>
<feature type="compositionally biased region" description="Polar residues" evidence="1">
    <location>
        <begin position="1"/>
        <end position="32"/>
    </location>
</feature>
<feature type="region of interest" description="Disordered" evidence="1">
    <location>
        <begin position="1"/>
        <end position="77"/>
    </location>
</feature>
<gene>
    <name evidence="2" type="ORF">BT62DRAFT_1070917</name>
</gene>
<comment type="caution">
    <text evidence="2">The sequence shown here is derived from an EMBL/GenBank/DDBJ whole genome shotgun (WGS) entry which is preliminary data.</text>
</comment>
<sequence>MKLSDEGSNSETVRPLPSMSSTSIHAVFSNSKLPKKARVLRTVETKRSPSEEAERPSPVRNSENKHENDVIKQSNTERTDFFDDTTCAELFDILEENNSIAPIITGVWFSGENIDQRWKRNARRRVLVSSTEARVAEDVVIVRTVLTTWLNGTIEKDNQLKPKFMEVFDDAKGTSLQTGNSQDVKVKETIPVPTISNQPLLP</sequence>
<organism evidence="2 3">
    <name type="scientific">Guyanagaster necrorhizus</name>
    <dbReference type="NCBI Taxonomy" id="856835"/>
    <lineage>
        <taxon>Eukaryota</taxon>
        <taxon>Fungi</taxon>
        <taxon>Dikarya</taxon>
        <taxon>Basidiomycota</taxon>
        <taxon>Agaricomycotina</taxon>
        <taxon>Agaricomycetes</taxon>
        <taxon>Agaricomycetidae</taxon>
        <taxon>Agaricales</taxon>
        <taxon>Marasmiineae</taxon>
        <taxon>Physalacriaceae</taxon>
        <taxon>Guyanagaster</taxon>
    </lineage>
</organism>